<dbReference type="InterPro" id="IPR058913">
    <property type="entry name" value="Integrase_dom_put"/>
</dbReference>
<dbReference type="EMBL" id="CACVKT020004356">
    <property type="protein sequence ID" value="CAC5389655.1"/>
    <property type="molecule type" value="Genomic_DNA"/>
</dbReference>
<reference evidence="3 4" key="1">
    <citation type="submission" date="2020-06" db="EMBL/GenBank/DDBJ databases">
        <authorList>
            <person name="Li R."/>
            <person name="Bekaert M."/>
        </authorList>
    </citation>
    <scope>NUCLEOTIDE SEQUENCE [LARGE SCALE GENOMIC DNA]</scope>
    <source>
        <strain evidence="4">wild</strain>
    </source>
</reference>
<organism evidence="3 4">
    <name type="scientific">Mytilus coruscus</name>
    <name type="common">Sea mussel</name>
    <dbReference type="NCBI Taxonomy" id="42192"/>
    <lineage>
        <taxon>Eukaryota</taxon>
        <taxon>Metazoa</taxon>
        <taxon>Spiralia</taxon>
        <taxon>Lophotrochozoa</taxon>
        <taxon>Mollusca</taxon>
        <taxon>Bivalvia</taxon>
        <taxon>Autobranchia</taxon>
        <taxon>Pteriomorphia</taxon>
        <taxon>Mytilida</taxon>
        <taxon>Mytiloidea</taxon>
        <taxon>Mytilidae</taxon>
        <taxon>Mytilinae</taxon>
        <taxon>Mytilus</taxon>
    </lineage>
</organism>
<keyword evidence="1" id="KW-0732">Signal</keyword>
<evidence type="ECO:0000256" key="1">
    <source>
        <dbReference type="SAM" id="SignalP"/>
    </source>
</evidence>
<keyword evidence="4" id="KW-1185">Reference proteome</keyword>
<proteinExistence type="predicted"/>
<evidence type="ECO:0000313" key="3">
    <source>
        <dbReference type="EMBL" id="CAC5389655.1"/>
    </source>
</evidence>
<feature type="signal peptide" evidence="1">
    <location>
        <begin position="1"/>
        <end position="22"/>
    </location>
</feature>
<feature type="domain" description="Integrase core" evidence="2">
    <location>
        <begin position="449"/>
        <end position="468"/>
    </location>
</feature>
<evidence type="ECO:0000259" key="2">
    <source>
        <dbReference type="Pfam" id="PF24764"/>
    </source>
</evidence>
<dbReference type="PANTHER" id="PTHR46791">
    <property type="entry name" value="EXPRESSED PROTEIN"/>
    <property type="match status" value="1"/>
</dbReference>
<evidence type="ECO:0000313" key="4">
    <source>
        <dbReference type="Proteomes" id="UP000507470"/>
    </source>
</evidence>
<dbReference type="Pfam" id="PF24764">
    <property type="entry name" value="rva_4"/>
    <property type="match status" value="1"/>
</dbReference>
<feature type="chain" id="PRO_5026734727" description="Integrase core domain-containing protein" evidence="1">
    <location>
        <begin position="23"/>
        <end position="503"/>
    </location>
</feature>
<gene>
    <name evidence="3" type="ORF">MCOR_24802</name>
</gene>
<dbReference type="Proteomes" id="UP000507470">
    <property type="component" value="Unassembled WGS sequence"/>
</dbReference>
<dbReference type="PANTHER" id="PTHR46791:SF5">
    <property type="entry name" value="CLR5 DOMAIN-CONTAINING PROTEIN-RELATED"/>
    <property type="match status" value="1"/>
</dbReference>
<name>A0A6J8C039_MYTCO</name>
<dbReference type="AlphaFoldDB" id="A0A6J8C039"/>
<accession>A0A6J8C039</accession>
<protein>
    <recommendedName>
        <fullName evidence="2">Integrase core domain-containing protein</fullName>
    </recommendedName>
</protein>
<dbReference type="OrthoDB" id="10319184at2759"/>
<sequence length="503" mass="57736">MSSIRFMFILTILYHFQVFAGGFEQPLSWREARSKCKTRNQILSPLKSVHGELEHHFRSIKYVWTSNYDLNLGCNSTDSPVTGIPNHFQIGSNNTFEGTCRTGIPVDLINMLALSRAIKEMEVNTKYWINSTNIATDSFVLHCMLYTKYPNRTGNYEHLTKTDCGGKYSFMCSEGDSYGTVISKLTFLNSAELTTQAQMKTNQSGINSSDGGFEQPLSWREARSKCKTRNQILSPLKSVHGELEHHFRSIKYVWTSNYDLNLGCNSTDFPVTGIPIHFQIGFNNTFEGTCRTGIPVDLINMLALSRAIKEMEVNTKYWINSTNIGTSRMAAIHGDRDRFLQRMKETVDYCFRLGTSDTLETENLTNINFREFDIQLRQHTVLKDQQLDQLVEKITRTNRLIRPNSLRARLRQQNIFITRQRVRQSCTRVDPAGCALRSVERRNIERGTYEVAGPNSLWHIDGNHKLIRCVSLGKKQTKKSQSVILTNSYTVKFYIDFVTTQRV</sequence>